<dbReference type="InterPro" id="IPR029052">
    <property type="entry name" value="Metallo-depent_PP-like"/>
</dbReference>
<sequence length="229" mass="25693">MTIKFPAFPAPICAPDLHGHPEFLQMVLDRFRARPILLLGDYVDRGPDVPGLLKMLKPLVESGRVTALLGNHDDFFIRILLDGLIVTGWDKSYLNATLTQYSSHAAAVEDALWMRDHLMQWHVWQHVYLSHAAPHKAWNPDKEMPEHLWGRPGDPRSPLPDGCTFAVHGHTPTPHLREDHQPLPVLLDQDDGTKALYLDTGAFATGVFTVLDLADMQHHAFTRAQAATD</sequence>
<dbReference type="EMBL" id="BMQL01000019">
    <property type="protein sequence ID" value="GGR16628.1"/>
    <property type="molecule type" value="Genomic_DNA"/>
</dbReference>
<feature type="domain" description="Calcineurin-like phosphoesterase" evidence="1">
    <location>
        <begin position="16"/>
        <end position="174"/>
    </location>
</feature>
<dbReference type="RefSeq" id="WP_189091483.1">
    <property type="nucleotide sequence ID" value="NZ_BMQL01000019.1"/>
</dbReference>
<keyword evidence="3" id="KW-1185">Reference proteome</keyword>
<comment type="caution">
    <text evidence="2">The sequence shown here is derived from an EMBL/GenBank/DDBJ whole genome shotgun (WGS) entry which is preliminary data.</text>
</comment>
<dbReference type="SUPFAM" id="SSF56300">
    <property type="entry name" value="Metallo-dependent phosphatases"/>
    <property type="match status" value="1"/>
</dbReference>
<proteinExistence type="predicted"/>
<dbReference type="PANTHER" id="PTHR42850:SF4">
    <property type="entry name" value="ZINC-DEPENDENT ENDOPOLYPHOSPHATASE"/>
    <property type="match status" value="1"/>
</dbReference>
<evidence type="ECO:0000313" key="2">
    <source>
        <dbReference type="EMBL" id="GGR16628.1"/>
    </source>
</evidence>
<organism evidence="2 3">
    <name type="scientific">Deinococcus ruber</name>
    <dbReference type="NCBI Taxonomy" id="1848197"/>
    <lineage>
        <taxon>Bacteria</taxon>
        <taxon>Thermotogati</taxon>
        <taxon>Deinococcota</taxon>
        <taxon>Deinococci</taxon>
        <taxon>Deinococcales</taxon>
        <taxon>Deinococcaceae</taxon>
        <taxon>Deinococcus</taxon>
    </lineage>
</organism>
<dbReference type="GO" id="GO:0005737">
    <property type="term" value="C:cytoplasm"/>
    <property type="evidence" value="ECO:0007669"/>
    <property type="project" value="TreeGrafter"/>
</dbReference>
<name>A0A918CCV6_9DEIO</name>
<dbReference type="Pfam" id="PF00149">
    <property type="entry name" value="Metallophos"/>
    <property type="match status" value="1"/>
</dbReference>
<dbReference type="GO" id="GO:0110154">
    <property type="term" value="P:RNA decapping"/>
    <property type="evidence" value="ECO:0007669"/>
    <property type="project" value="TreeGrafter"/>
</dbReference>
<gene>
    <name evidence="2" type="ORF">GCM10008957_31590</name>
</gene>
<dbReference type="GO" id="GO:0016791">
    <property type="term" value="F:phosphatase activity"/>
    <property type="evidence" value="ECO:0007669"/>
    <property type="project" value="TreeGrafter"/>
</dbReference>
<accession>A0A918CCV6</accession>
<protein>
    <submittedName>
        <fullName evidence="2">Phosphoprotein phosphatase</fullName>
    </submittedName>
</protein>
<reference evidence="2" key="2">
    <citation type="submission" date="2020-09" db="EMBL/GenBank/DDBJ databases">
        <authorList>
            <person name="Sun Q."/>
            <person name="Ohkuma M."/>
        </authorList>
    </citation>
    <scope>NUCLEOTIDE SEQUENCE</scope>
    <source>
        <strain evidence="2">JCM 31311</strain>
    </source>
</reference>
<dbReference type="PANTHER" id="PTHR42850">
    <property type="entry name" value="METALLOPHOSPHOESTERASE"/>
    <property type="match status" value="1"/>
</dbReference>
<dbReference type="InterPro" id="IPR004843">
    <property type="entry name" value="Calcineurin-like_PHP"/>
</dbReference>
<dbReference type="InterPro" id="IPR050126">
    <property type="entry name" value="Ap4A_hydrolase"/>
</dbReference>
<reference evidence="2" key="1">
    <citation type="journal article" date="2014" name="Int. J. Syst. Evol. Microbiol.">
        <title>Complete genome sequence of Corynebacterium casei LMG S-19264T (=DSM 44701T), isolated from a smear-ripened cheese.</title>
        <authorList>
            <consortium name="US DOE Joint Genome Institute (JGI-PGF)"/>
            <person name="Walter F."/>
            <person name="Albersmeier A."/>
            <person name="Kalinowski J."/>
            <person name="Ruckert C."/>
        </authorList>
    </citation>
    <scope>NUCLEOTIDE SEQUENCE</scope>
    <source>
        <strain evidence="2">JCM 31311</strain>
    </source>
</reference>
<dbReference type="Proteomes" id="UP000603865">
    <property type="component" value="Unassembled WGS sequence"/>
</dbReference>
<dbReference type="Gene3D" id="3.60.21.10">
    <property type="match status" value="1"/>
</dbReference>
<evidence type="ECO:0000259" key="1">
    <source>
        <dbReference type="Pfam" id="PF00149"/>
    </source>
</evidence>
<evidence type="ECO:0000313" key="3">
    <source>
        <dbReference type="Proteomes" id="UP000603865"/>
    </source>
</evidence>
<dbReference type="AlphaFoldDB" id="A0A918CCV6"/>
<dbReference type="GO" id="GO:0008803">
    <property type="term" value="F:bis(5'-nucleosyl)-tetraphosphatase (symmetrical) activity"/>
    <property type="evidence" value="ECO:0007669"/>
    <property type="project" value="TreeGrafter"/>
</dbReference>